<protein>
    <submittedName>
        <fullName evidence="2">CoA transferase</fullName>
    </submittedName>
</protein>
<dbReference type="PANTHER" id="PTHR48207:SF3">
    <property type="entry name" value="SUCCINATE--HYDROXYMETHYLGLUTARATE COA-TRANSFERASE"/>
    <property type="match status" value="1"/>
</dbReference>
<dbReference type="InterPro" id="IPR044855">
    <property type="entry name" value="CoA-Trfase_III_dom3_sf"/>
</dbReference>
<name>A0A6B2NVW1_9RHOB</name>
<evidence type="ECO:0000256" key="1">
    <source>
        <dbReference type="ARBA" id="ARBA00022679"/>
    </source>
</evidence>
<dbReference type="Gene3D" id="3.30.1540.10">
    <property type="entry name" value="formyl-coa transferase, domain 3"/>
    <property type="match status" value="1"/>
</dbReference>
<dbReference type="GO" id="GO:0008410">
    <property type="term" value="F:CoA-transferase activity"/>
    <property type="evidence" value="ECO:0007669"/>
    <property type="project" value="TreeGrafter"/>
</dbReference>
<comment type="caution">
    <text evidence="2">The sequence shown here is derived from an EMBL/GenBank/DDBJ whole genome shotgun (WGS) entry which is preliminary data.</text>
</comment>
<dbReference type="InterPro" id="IPR050483">
    <property type="entry name" value="CoA-transferase_III_domain"/>
</dbReference>
<accession>A0A6B2NVW1</accession>
<proteinExistence type="predicted"/>
<evidence type="ECO:0000313" key="2">
    <source>
        <dbReference type="EMBL" id="NDW46554.1"/>
    </source>
</evidence>
<dbReference type="EMBL" id="JAAGOX010000032">
    <property type="protein sequence ID" value="NDW46554.1"/>
    <property type="molecule type" value="Genomic_DNA"/>
</dbReference>
<dbReference type="SUPFAM" id="SSF89796">
    <property type="entry name" value="CoA-transferase family III (CaiB/BaiF)"/>
    <property type="match status" value="1"/>
</dbReference>
<organism evidence="2">
    <name type="scientific">Ruegeria sp. PrR005</name>
    <dbReference type="NCBI Taxonomy" id="2706882"/>
    <lineage>
        <taxon>Bacteria</taxon>
        <taxon>Pseudomonadati</taxon>
        <taxon>Pseudomonadota</taxon>
        <taxon>Alphaproteobacteria</taxon>
        <taxon>Rhodobacterales</taxon>
        <taxon>Roseobacteraceae</taxon>
        <taxon>Ruegeria</taxon>
    </lineage>
</organism>
<gene>
    <name evidence="2" type="ORF">G0P99_16505</name>
</gene>
<dbReference type="InterPro" id="IPR023606">
    <property type="entry name" value="CoA-Trfase_III_dom_1_sf"/>
</dbReference>
<sequence length="397" mass="42925">MSNQGILSGIRVLDLSRVMSGPFCTSMLADLGAEVIKIEMPGMGDDARHFGPYKDGESTYFILLNRNKKSVTVNMKSPEGQALIRNLIPKCDVIVENFRPGVMARLGLDEPSIRALNPSIVYTSLSGFGQDGPFKDLPAFDLVIQAMSGLMSLTGPKGGPATAVGESLADVCSGMFAAFGTLAALFDRERNGKGHHVDVAMLDSVMSMQLTGLARQLYMDDTPAPVGNRHPVTYPVDSFAARDGDIVLVCYSNKLFAGLAELIGQPELAEDPRFRTNADRNRNEGELRELIAQWARRQSQSDAVDLLLSKGIPVAPVWNLKQLTTSTHVSERELIAKGTHDKLGEIPLVPQPVRFSGMVQTQDYSSPTLGQHTDEILKSQAGLSDAEIAALRQAGTI</sequence>
<dbReference type="AlphaFoldDB" id="A0A6B2NVW1"/>
<reference evidence="2" key="1">
    <citation type="submission" date="2020-02" db="EMBL/GenBank/DDBJ databases">
        <title>Delineation of the pyrene-degrading pathway in Roseobacter clade bacteria by genomic analysis.</title>
        <authorList>
            <person name="Zhou H."/>
            <person name="Wang H."/>
        </authorList>
    </citation>
    <scope>NUCLEOTIDE SEQUENCE</scope>
    <source>
        <strain evidence="2">PrR005</strain>
    </source>
</reference>
<dbReference type="InterPro" id="IPR003673">
    <property type="entry name" value="CoA-Trfase_fam_III"/>
</dbReference>
<dbReference type="PANTHER" id="PTHR48207">
    <property type="entry name" value="SUCCINATE--HYDROXYMETHYLGLUTARATE COA-TRANSFERASE"/>
    <property type="match status" value="1"/>
</dbReference>
<dbReference type="RefSeq" id="WP_164131573.1">
    <property type="nucleotide sequence ID" value="NZ_JAAGOX010000032.1"/>
</dbReference>
<keyword evidence="1 2" id="KW-0808">Transferase</keyword>
<dbReference type="Pfam" id="PF02515">
    <property type="entry name" value="CoA_transf_3"/>
    <property type="match status" value="1"/>
</dbReference>
<dbReference type="Gene3D" id="3.40.50.10540">
    <property type="entry name" value="Crotonobetainyl-coa:carnitine coa-transferase, domain 1"/>
    <property type="match status" value="1"/>
</dbReference>